<proteinExistence type="inferred from homology"/>
<dbReference type="InterPro" id="IPR036068">
    <property type="entry name" value="Nicotinate_pribotase-like_C"/>
</dbReference>
<evidence type="ECO:0000256" key="6">
    <source>
        <dbReference type="ARBA" id="ARBA00022642"/>
    </source>
</evidence>
<comment type="catalytic activity">
    <reaction evidence="10">
        <text>nicotinate beta-D-ribonucleotide + CO2 + diphosphate = quinolinate + 5-phospho-alpha-D-ribose 1-diphosphate + 2 H(+)</text>
        <dbReference type="Rhea" id="RHEA:12733"/>
        <dbReference type="ChEBI" id="CHEBI:15378"/>
        <dbReference type="ChEBI" id="CHEBI:16526"/>
        <dbReference type="ChEBI" id="CHEBI:29959"/>
        <dbReference type="ChEBI" id="CHEBI:33019"/>
        <dbReference type="ChEBI" id="CHEBI:57502"/>
        <dbReference type="ChEBI" id="CHEBI:58017"/>
        <dbReference type="EC" id="2.4.2.19"/>
    </reaction>
</comment>
<dbReference type="SUPFAM" id="SSF51690">
    <property type="entry name" value="Nicotinate/Quinolinate PRTase C-terminal domain-like"/>
    <property type="match status" value="1"/>
</dbReference>
<feature type="region of interest" description="Disordered" evidence="11">
    <location>
        <begin position="1"/>
        <end position="25"/>
    </location>
</feature>
<dbReference type="GO" id="GO:0005737">
    <property type="term" value="C:cytoplasm"/>
    <property type="evidence" value="ECO:0007669"/>
    <property type="project" value="TreeGrafter"/>
</dbReference>
<evidence type="ECO:0000313" key="14">
    <source>
        <dbReference type="EMBL" id="NYG53811.1"/>
    </source>
</evidence>
<dbReference type="Pfam" id="PF02749">
    <property type="entry name" value="QRPTase_N"/>
    <property type="match status" value="1"/>
</dbReference>
<sequence length="347" mass="35775">MSDARPAAAAEGRRSPYPEPGSTTRAAAVATGWTPTAYAALPRPLLDELTAAGLDPERLHAQVLDALTEDLPAPEGSPAGTWGVDATSAATLDPAQRGTADLAAREPGTVAGLAVAELVLRTVLGDDVEVHQRVPDGTRVAAGDVVLRASGPVPGLLTAERTALNYASHLSGVATTTARWVEAVAGTGARVLDTRKTLPGWRALQKYAVRCGGGVNHRLGLSDMVMVKDNHVVAAGGVVPAYEAVRAAWPDLRVEVEVTDLDQLRALLEVGCDHVLLDNMDTATMVEAVRVAAGRATLEASGGLTLDRAREVAATGVDFLSVGALTHSVAVLDLGLDLQETPLGGPA</sequence>
<evidence type="ECO:0000256" key="4">
    <source>
        <dbReference type="ARBA" id="ARBA00011944"/>
    </source>
</evidence>
<dbReference type="InterPro" id="IPR037128">
    <property type="entry name" value="Quinolinate_PRibosylTase_N_sf"/>
</dbReference>
<feature type="domain" description="Quinolinate phosphoribosyl transferase C-terminal" evidence="12">
    <location>
        <begin position="173"/>
        <end position="337"/>
    </location>
</feature>
<comment type="function">
    <text evidence="1">Involved in the catabolism of quinolinic acid (QA).</text>
</comment>
<protein>
    <recommendedName>
        <fullName evidence="5">Nicotinate-nucleotide pyrophosphorylase [carboxylating]</fullName>
        <ecNumber evidence="4">2.4.2.19</ecNumber>
    </recommendedName>
    <alternativeName>
        <fullName evidence="9">Quinolinate phosphoribosyltransferase [decarboxylating]</fullName>
    </alternativeName>
</protein>
<reference evidence="14 15" key="1">
    <citation type="submission" date="2020-07" db="EMBL/GenBank/DDBJ databases">
        <title>Sequencing the genomes of 1000 actinobacteria strains.</title>
        <authorList>
            <person name="Klenk H.-P."/>
        </authorList>
    </citation>
    <scope>NUCLEOTIDE SEQUENCE [LARGE SCALE GENOMIC DNA]</scope>
    <source>
        <strain evidence="14 15">DSM 24552</strain>
    </source>
</reference>
<dbReference type="PANTHER" id="PTHR32179:SF3">
    <property type="entry name" value="NICOTINATE-NUCLEOTIDE PYROPHOSPHORYLASE [CARBOXYLATING]"/>
    <property type="match status" value="1"/>
</dbReference>
<dbReference type="Gene3D" id="3.20.20.70">
    <property type="entry name" value="Aldolase class I"/>
    <property type="match status" value="1"/>
</dbReference>
<dbReference type="InterPro" id="IPR002638">
    <property type="entry name" value="Quinolinate_PRibosylTrfase_C"/>
</dbReference>
<dbReference type="InterPro" id="IPR022412">
    <property type="entry name" value="Quinolinate_PRibosylTrfase_N"/>
</dbReference>
<evidence type="ECO:0000256" key="3">
    <source>
        <dbReference type="ARBA" id="ARBA00009400"/>
    </source>
</evidence>
<dbReference type="GO" id="GO:0009435">
    <property type="term" value="P:NAD+ biosynthetic process"/>
    <property type="evidence" value="ECO:0007669"/>
    <property type="project" value="UniProtKB-UniPathway"/>
</dbReference>
<dbReference type="Pfam" id="PF01729">
    <property type="entry name" value="QRPTase_C"/>
    <property type="match status" value="1"/>
</dbReference>
<evidence type="ECO:0000259" key="12">
    <source>
        <dbReference type="Pfam" id="PF01729"/>
    </source>
</evidence>
<evidence type="ECO:0000259" key="13">
    <source>
        <dbReference type="Pfam" id="PF02749"/>
    </source>
</evidence>
<comment type="similarity">
    <text evidence="3">Belongs to the NadC/ModD family.</text>
</comment>
<evidence type="ECO:0000313" key="15">
    <source>
        <dbReference type="Proteomes" id="UP000544110"/>
    </source>
</evidence>
<keyword evidence="8 14" id="KW-0808">Transferase</keyword>
<keyword evidence="7 14" id="KW-0328">Glycosyltransferase</keyword>
<evidence type="ECO:0000256" key="1">
    <source>
        <dbReference type="ARBA" id="ARBA00003237"/>
    </source>
</evidence>
<dbReference type="GO" id="GO:0034213">
    <property type="term" value="P:quinolinate catabolic process"/>
    <property type="evidence" value="ECO:0007669"/>
    <property type="project" value="TreeGrafter"/>
</dbReference>
<evidence type="ECO:0000256" key="5">
    <source>
        <dbReference type="ARBA" id="ARBA00020990"/>
    </source>
</evidence>
<dbReference type="PANTHER" id="PTHR32179">
    <property type="entry name" value="NICOTINATE-NUCLEOTIDE PYROPHOSPHORYLASE [CARBOXYLATING]"/>
    <property type="match status" value="1"/>
</dbReference>
<gene>
    <name evidence="14" type="ORF">BJ989_000115</name>
</gene>
<keyword evidence="6" id="KW-0662">Pyridine nucleotide biosynthesis</keyword>
<comment type="caution">
    <text evidence="14">The sequence shown here is derived from an EMBL/GenBank/DDBJ whole genome shotgun (WGS) entry which is preliminary data.</text>
</comment>
<dbReference type="AlphaFoldDB" id="A0A7Y9RNV3"/>
<dbReference type="FunFam" id="3.20.20.70:FF:000030">
    <property type="entry name" value="Nicotinate-nucleotide pyrophosphorylase, carboxylating"/>
    <property type="match status" value="1"/>
</dbReference>
<evidence type="ECO:0000256" key="2">
    <source>
        <dbReference type="ARBA" id="ARBA00004893"/>
    </source>
</evidence>
<evidence type="ECO:0000256" key="8">
    <source>
        <dbReference type="ARBA" id="ARBA00022679"/>
    </source>
</evidence>
<comment type="pathway">
    <text evidence="2">Cofactor biosynthesis; NAD(+) biosynthesis; nicotinate D-ribonucleotide from quinolinate: step 1/1.</text>
</comment>
<evidence type="ECO:0000256" key="7">
    <source>
        <dbReference type="ARBA" id="ARBA00022676"/>
    </source>
</evidence>
<dbReference type="NCBIfam" id="TIGR00078">
    <property type="entry name" value="nadC"/>
    <property type="match status" value="1"/>
</dbReference>
<organism evidence="14 15">
    <name type="scientific">Nocardioides perillae</name>
    <dbReference type="NCBI Taxonomy" id="1119534"/>
    <lineage>
        <taxon>Bacteria</taxon>
        <taxon>Bacillati</taxon>
        <taxon>Actinomycetota</taxon>
        <taxon>Actinomycetes</taxon>
        <taxon>Propionibacteriales</taxon>
        <taxon>Nocardioidaceae</taxon>
        <taxon>Nocardioides</taxon>
    </lineage>
</organism>
<dbReference type="EMBL" id="JACCAC010000001">
    <property type="protein sequence ID" value="NYG53811.1"/>
    <property type="molecule type" value="Genomic_DNA"/>
</dbReference>
<dbReference type="SUPFAM" id="SSF54675">
    <property type="entry name" value="Nicotinate/Quinolinate PRTase N-terminal domain-like"/>
    <property type="match status" value="1"/>
</dbReference>
<keyword evidence="15" id="KW-1185">Reference proteome</keyword>
<evidence type="ECO:0000256" key="10">
    <source>
        <dbReference type="ARBA" id="ARBA00047445"/>
    </source>
</evidence>
<dbReference type="UniPathway" id="UPA00253">
    <property type="reaction ID" value="UER00331"/>
</dbReference>
<dbReference type="CDD" id="cd01572">
    <property type="entry name" value="QPRTase"/>
    <property type="match status" value="1"/>
</dbReference>
<evidence type="ECO:0000256" key="11">
    <source>
        <dbReference type="SAM" id="MobiDB-lite"/>
    </source>
</evidence>
<dbReference type="InterPro" id="IPR013785">
    <property type="entry name" value="Aldolase_TIM"/>
</dbReference>
<dbReference type="Proteomes" id="UP000544110">
    <property type="component" value="Unassembled WGS sequence"/>
</dbReference>
<evidence type="ECO:0000256" key="9">
    <source>
        <dbReference type="ARBA" id="ARBA00033102"/>
    </source>
</evidence>
<name>A0A7Y9RNV3_9ACTN</name>
<dbReference type="Gene3D" id="3.90.1170.20">
    <property type="entry name" value="Quinolinate phosphoribosyl transferase, N-terminal domain"/>
    <property type="match status" value="1"/>
</dbReference>
<dbReference type="InterPro" id="IPR004393">
    <property type="entry name" value="NadC"/>
</dbReference>
<accession>A0A7Y9RNV3</accession>
<feature type="domain" description="Quinolinate phosphoribosyl transferase N-terminal" evidence="13">
    <location>
        <begin position="85"/>
        <end position="171"/>
    </location>
</feature>
<dbReference type="EC" id="2.4.2.19" evidence="4"/>
<dbReference type="GO" id="GO:0004514">
    <property type="term" value="F:nicotinate-nucleotide diphosphorylase (carboxylating) activity"/>
    <property type="evidence" value="ECO:0007669"/>
    <property type="project" value="UniProtKB-EC"/>
</dbReference>
<dbReference type="InterPro" id="IPR027277">
    <property type="entry name" value="NadC/ModD"/>
</dbReference>